<gene>
    <name evidence="6" type="ORF">BAY60_05360</name>
</gene>
<evidence type="ECO:0000256" key="5">
    <source>
        <dbReference type="ARBA" id="ARBA00023014"/>
    </source>
</evidence>
<dbReference type="GO" id="GO:0046872">
    <property type="term" value="F:metal ion binding"/>
    <property type="evidence" value="ECO:0007669"/>
    <property type="project" value="UniProtKB-KW"/>
</dbReference>
<dbReference type="PANTHER" id="PTHR43105:SF9">
    <property type="entry name" value="NADPH-FE(3+) OXIDOREDUCTASE SUBUNIT ALPHA"/>
    <property type="match status" value="1"/>
</dbReference>
<dbReference type="SMART" id="SM00926">
    <property type="entry name" value="Molybdop_Fe4S4"/>
    <property type="match status" value="1"/>
</dbReference>
<dbReference type="PROSITE" id="PS51669">
    <property type="entry name" value="4FE4S_MOW_BIS_MGD"/>
    <property type="match status" value="1"/>
</dbReference>
<dbReference type="Gene3D" id="3.40.228.10">
    <property type="entry name" value="Dimethylsulfoxide Reductase, domain 2"/>
    <property type="match status" value="1"/>
</dbReference>
<dbReference type="Gene3D" id="2.20.25.90">
    <property type="entry name" value="ADC-like domains"/>
    <property type="match status" value="1"/>
</dbReference>
<dbReference type="EMBL" id="MASW01000001">
    <property type="protein sequence ID" value="PXY31774.1"/>
    <property type="molecule type" value="Genomic_DNA"/>
</dbReference>
<dbReference type="Pfam" id="PF00384">
    <property type="entry name" value="Molybdopterin"/>
    <property type="match status" value="1"/>
</dbReference>
<name>A0A2V4B8T2_9PSEU</name>
<organism evidence="6 7">
    <name type="scientific">Prauserella muralis</name>
    <dbReference type="NCBI Taxonomy" id="588067"/>
    <lineage>
        <taxon>Bacteria</taxon>
        <taxon>Bacillati</taxon>
        <taxon>Actinomycetota</taxon>
        <taxon>Actinomycetes</taxon>
        <taxon>Pseudonocardiales</taxon>
        <taxon>Pseudonocardiaceae</taxon>
        <taxon>Prauserella</taxon>
    </lineage>
</organism>
<dbReference type="Proteomes" id="UP000249915">
    <property type="component" value="Unassembled WGS sequence"/>
</dbReference>
<dbReference type="GO" id="GO:0043546">
    <property type="term" value="F:molybdopterin cofactor binding"/>
    <property type="evidence" value="ECO:0007669"/>
    <property type="project" value="InterPro"/>
</dbReference>
<keyword evidence="1" id="KW-0004">4Fe-4S</keyword>
<sequence length="706" mass="76572">MPTKHHHSCTLCEATCGITVTVEGDRVVDIRGDEADPLSKGYLCPKATALADVHHDPDRLRRPLVRVGEEWFETSWSAAFELVAAGLREVRDRHGKDALAVYQGNPTAHNLGLITYGQSFFRALGTRNLYSATSIDQLPHMLAAYEMFGHQLLMPVPDLDRTDLFVCLGGNPAVSNGSIMTAPGVRARLGRVGRVVVFDPRRTETARLADEHLFIRPGTDAVLLLSLVNVLFAEDLVCTGRLTPRLIGVDILRQVCRDFTPERAATVTGVDAGRIRELARELAGTPRAVVYGRVGVCTQEFGGLAAWLLVVVNALTGHLDEPGGAMFTTPAVDTIPMTVLAGQRGSFGRYRSRVRGLPEFGGELPVAALAEEIDTPGEARIRGLITAAGNPVLSTPNGPRLERALDGLDFMVSIDPYLNETTRHADVILPPTVHLERSHYELALAHYAVRNTARYSPPVFRRGADQRHDWEIVLELASRVLGGGPATRLLGGFGPEVLLELGLRTGPHGLRKLHRGLSLRALKRRPEGVDLGPLEPRLPGRLATRGRKVNLAPRVHLDDVPRLRRLLDSPPRDGLVLIGRRQLRSNNSWMHNSTRLVKGKPRCTLLVHPDDARERGLTDGAAARLASATGEIEVPVEVTDAVMPGVVSLPHGWGHHRDGVQLRVATRHAGVSANDVTDERRVDALTGTAAVSGVPVTLTAAGEPQA</sequence>
<dbReference type="InterPro" id="IPR050123">
    <property type="entry name" value="Prok_molybdopt-oxidoreductase"/>
</dbReference>
<keyword evidence="2" id="KW-0479">Metal-binding</keyword>
<evidence type="ECO:0000313" key="7">
    <source>
        <dbReference type="Proteomes" id="UP000249915"/>
    </source>
</evidence>
<keyword evidence="4" id="KW-0408">Iron</keyword>
<dbReference type="SUPFAM" id="SSF50692">
    <property type="entry name" value="ADC-like"/>
    <property type="match status" value="1"/>
</dbReference>
<dbReference type="InterPro" id="IPR006656">
    <property type="entry name" value="Mopterin_OxRdtase"/>
</dbReference>
<dbReference type="SUPFAM" id="SSF53706">
    <property type="entry name" value="Formate dehydrogenase/DMSO reductase, domains 1-3"/>
    <property type="match status" value="1"/>
</dbReference>
<protein>
    <submittedName>
        <fullName evidence="6">Dehydrogenase</fullName>
    </submittedName>
</protein>
<dbReference type="Gene3D" id="3.40.50.740">
    <property type="match status" value="1"/>
</dbReference>
<dbReference type="InterPro" id="IPR006963">
    <property type="entry name" value="Mopterin_OxRdtase_4Fe-4S_dom"/>
</dbReference>
<dbReference type="AlphaFoldDB" id="A0A2V4B8T2"/>
<dbReference type="GO" id="GO:0016020">
    <property type="term" value="C:membrane"/>
    <property type="evidence" value="ECO:0007669"/>
    <property type="project" value="TreeGrafter"/>
</dbReference>
<evidence type="ECO:0000256" key="2">
    <source>
        <dbReference type="ARBA" id="ARBA00022723"/>
    </source>
</evidence>
<evidence type="ECO:0000256" key="3">
    <source>
        <dbReference type="ARBA" id="ARBA00023002"/>
    </source>
</evidence>
<comment type="caution">
    <text evidence="6">The sequence shown here is derived from an EMBL/GenBank/DDBJ whole genome shotgun (WGS) entry which is preliminary data.</text>
</comment>
<reference evidence="6 7" key="1">
    <citation type="submission" date="2016-07" db="EMBL/GenBank/DDBJ databases">
        <title>Draft genome sequence of Prauserella muralis DSM 45305, isolated from a mould-covered wall in an indoor environment.</title>
        <authorList>
            <person name="Ruckert C."/>
            <person name="Albersmeier A."/>
            <person name="Jiang C.-L."/>
            <person name="Jiang Y."/>
            <person name="Kalinowski J."/>
            <person name="Schneider O."/>
            <person name="Winkler A."/>
            <person name="Zotchev S.B."/>
        </authorList>
    </citation>
    <scope>NUCLEOTIDE SEQUENCE [LARGE SCALE GENOMIC DNA]</scope>
    <source>
        <strain evidence="6 7">DSM 45305</strain>
    </source>
</reference>
<dbReference type="InterPro" id="IPR009010">
    <property type="entry name" value="Asp_de-COase-like_dom_sf"/>
</dbReference>
<accession>A0A2V4B8T2</accession>
<dbReference type="CDD" id="cd02782">
    <property type="entry name" value="MopB_CT_1"/>
    <property type="match status" value="1"/>
</dbReference>
<evidence type="ECO:0000313" key="6">
    <source>
        <dbReference type="EMBL" id="PXY31774.1"/>
    </source>
</evidence>
<dbReference type="InterPro" id="IPR006657">
    <property type="entry name" value="MoPterin_dinucl-bd_dom"/>
</dbReference>
<keyword evidence="7" id="KW-1185">Reference proteome</keyword>
<evidence type="ECO:0000256" key="4">
    <source>
        <dbReference type="ARBA" id="ARBA00023004"/>
    </source>
</evidence>
<keyword evidence="3" id="KW-0560">Oxidoreductase</keyword>
<dbReference type="Pfam" id="PF04879">
    <property type="entry name" value="Molybdop_Fe4S4"/>
    <property type="match status" value="1"/>
</dbReference>
<dbReference type="OrthoDB" id="7376058at2"/>
<evidence type="ECO:0000256" key="1">
    <source>
        <dbReference type="ARBA" id="ARBA00022485"/>
    </source>
</evidence>
<dbReference type="Gene3D" id="2.40.40.20">
    <property type="match status" value="1"/>
</dbReference>
<dbReference type="GO" id="GO:0051539">
    <property type="term" value="F:4 iron, 4 sulfur cluster binding"/>
    <property type="evidence" value="ECO:0007669"/>
    <property type="project" value="UniProtKB-KW"/>
</dbReference>
<dbReference type="Pfam" id="PF01568">
    <property type="entry name" value="Molydop_binding"/>
    <property type="match status" value="1"/>
</dbReference>
<proteinExistence type="predicted"/>
<dbReference type="RefSeq" id="WP_112279808.1">
    <property type="nucleotide sequence ID" value="NZ_MASW01000001.1"/>
</dbReference>
<dbReference type="GO" id="GO:0016491">
    <property type="term" value="F:oxidoreductase activity"/>
    <property type="evidence" value="ECO:0007669"/>
    <property type="project" value="UniProtKB-KW"/>
</dbReference>
<dbReference type="PANTHER" id="PTHR43105">
    <property type="entry name" value="RESPIRATORY NITRATE REDUCTASE"/>
    <property type="match status" value="1"/>
</dbReference>
<keyword evidence="5" id="KW-0411">Iron-sulfur</keyword>